<dbReference type="AlphaFoldDB" id="A0A7S2C8T9"/>
<dbReference type="EMBL" id="HBGQ01032422">
    <property type="protein sequence ID" value="CAD9417230.1"/>
    <property type="molecule type" value="Transcribed_RNA"/>
</dbReference>
<sequence length="103" mass="11402">MDEGRAALKQQLEAVGALSREREQIMKQRSPELMAETLKAKAQEADHRAQEMVSEAVDSADRMDAGALSELRQRFVQEKMEKHWRLAVKASLEQGAPAAASAP</sequence>
<reference evidence="1" key="1">
    <citation type="submission" date="2021-01" db="EMBL/GenBank/DDBJ databases">
        <authorList>
            <person name="Corre E."/>
            <person name="Pelletier E."/>
            <person name="Niang G."/>
            <person name="Scheremetjew M."/>
            <person name="Finn R."/>
            <person name="Kale V."/>
            <person name="Holt S."/>
            <person name="Cochrane G."/>
            <person name="Meng A."/>
            <person name="Brown T."/>
            <person name="Cohen L."/>
        </authorList>
    </citation>
    <scope>NUCLEOTIDE SEQUENCE</scope>
    <source>
        <strain evidence="1">CCMP2222</strain>
    </source>
</reference>
<accession>A0A7S2C8T9</accession>
<name>A0A7S2C8T9_9DINO</name>
<evidence type="ECO:0000313" key="1">
    <source>
        <dbReference type="EMBL" id="CAD9417230.1"/>
    </source>
</evidence>
<proteinExistence type="predicted"/>
<organism evidence="1">
    <name type="scientific">Alexandrium andersonii</name>
    <dbReference type="NCBI Taxonomy" id="327968"/>
    <lineage>
        <taxon>Eukaryota</taxon>
        <taxon>Sar</taxon>
        <taxon>Alveolata</taxon>
        <taxon>Dinophyceae</taxon>
        <taxon>Gonyaulacales</taxon>
        <taxon>Pyrocystaceae</taxon>
        <taxon>Alexandrium</taxon>
    </lineage>
</organism>
<gene>
    <name evidence="1" type="ORF">AAND1436_LOCUS15970</name>
</gene>
<protein>
    <submittedName>
        <fullName evidence="1">Uncharacterized protein</fullName>
    </submittedName>
</protein>